<proteinExistence type="predicted"/>
<feature type="region of interest" description="Disordered" evidence="1">
    <location>
        <begin position="1"/>
        <end position="25"/>
    </location>
</feature>
<organism evidence="2 3">
    <name type="scientific">Linum trigynum</name>
    <dbReference type="NCBI Taxonomy" id="586398"/>
    <lineage>
        <taxon>Eukaryota</taxon>
        <taxon>Viridiplantae</taxon>
        <taxon>Streptophyta</taxon>
        <taxon>Embryophyta</taxon>
        <taxon>Tracheophyta</taxon>
        <taxon>Spermatophyta</taxon>
        <taxon>Magnoliopsida</taxon>
        <taxon>eudicotyledons</taxon>
        <taxon>Gunneridae</taxon>
        <taxon>Pentapetalae</taxon>
        <taxon>rosids</taxon>
        <taxon>fabids</taxon>
        <taxon>Malpighiales</taxon>
        <taxon>Linaceae</taxon>
        <taxon>Linum</taxon>
    </lineage>
</organism>
<dbReference type="Proteomes" id="UP001497516">
    <property type="component" value="Chromosome 6"/>
</dbReference>
<evidence type="ECO:0000256" key="1">
    <source>
        <dbReference type="SAM" id="MobiDB-lite"/>
    </source>
</evidence>
<evidence type="ECO:0000313" key="2">
    <source>
        <dbReference type="EMBL" id="CAL1396002.1"/>
    </source>
</evidence>
<dbReference type="EMBL" id="OZ034819">
    <property type="protein sequence ID" value="CAL1396002.1"/>
    <property type="molecule type" value="Genomic_DNA"/>
</dbReference>
<reference evidence="2 3" key="1">
    <citation type="submission" date="2024-04" db="EMBL/GenBank/DDBJ databases">
        <authorList>
            <person name="Fracassetti M."/>
        </authorList>
    </citation>
    <scope>NUCLEOTIDE SEQUENCE [LARGE SCALE GENOMIC DNA]</scope>
</reference>
<accession>A0AAV2FDG5</accession>
<protein>
    <submittedName>
        <fullName evidence="2">Uncharacterized protein</fullName>
    </submittedName>
</protein>
<name>A0AAV2FDG5_9ROSI</name>
<keyword evidence="3" id="KW-1185">Reference proteome</keyword>
<gene>
    <name evidence="2" type="ORF">LTRI10_LOCUS36395</name>
</gene>
<evidence type="ECO:0000313" key="3">
    <source>
        <dbReference type="Proteomes" id="UP001497516"/>
    </source>
</evidence>
<feature type="region of interest" description="Disordered" evidence="1">
    <location>
        <begin position="71"/>
        <end position="90"/>
    </location>
</feature>
<dbReference type="AlphaFoldDB" id="A0AAV2FDG5"/>
<sequence length="90" mass="10543">MKRKDNSRKPMEKLGEPSSPHNKKMQELLIISHHDKLELRKVQKFELEARYPKAKMRDKIKKNDETKLISIEENEESGSATSHTGMKILE</sequence>